<gene>
    <name evidence="2" type="ORF">DM48_5781</name>
    <name evidence="3" type="ORF">DM48_5833</name>
</gene>
<reference evidence="2 4" key="1">
    <citation type="submission" date="2014-04" db="EMBL/GenBank/DDBJ databases">
        <authorList>
            <person name="Bishop-Lilly K.A."/>
            <person name="Broomall S.M."/>
            <person name="Chain P.S."/>
            <person name="Chertkov O."/>
            <person name="Coyne S.R."/>
            <person name="Daligault H.E."/>
            <person name="Davenport K.W."/>
            <person name="Erkkila T."/>
            <person name="Frey K.G."/>
            <person name="Gibbons H.S."/>
            <person name="Gu W."/>
            <person name="Jaissle J."/>
            <person name="Johnson S.L."/>
            <person name="Koroleva G.I."/>
            <person name="Ladner J.T."/>
            <person name="Lo C.-C."/>
            <person name="Minogue T.D."/>
            <person name="Munk C."/>
            <person name="Palacios G.F."/>
            <person name="Redden C.L."/>
            <person name="Rosenzweig C.N."/>
            <person name="Scholz M.B."/>
            <person name="Teshima H."/>
            <person name="Xu Y."/>
        </authorList>
    </citation>
    <scope>NUCLEOTIDE SEQUENCE [LARGE SCALE GENOMIC DNA]</scope>
    <source>
        <strain evidence="4">gladioli</strain>
        <strain evidence="2">Gladioli</strain>
    </source>
</reference>
<name>A0AAW3EQW6_BURGA</name>
<comment type="caution">
    <text evidence="2">The sequence shown here is derived from an EMBL/GenBank/DDBJ whole genome shotgun (WGS) entry which is preliminary data.</text>
</comment>
<evidence type="ECO:0000313" key="3">
    <source>
        <dbReference type="EMBL" id="KGC10371.1"/>
    </source>
</evidence>
<evidence type="ECO:0000313" key="2">
    <source>
        <dbReference type="EMBL" id="KGC10112.1"/>
    </source>
</evidence>
<proteinExistence type="predicted"/>
<accession>A0AAW3EQW6</accession>
<dbReference type="EMBL" id="JPGG01000018">
    <property type="protein sequence ID" value="KGC10112.1"/>
    <property type="molecule type" value="Genomic_DNA"/>
</dbReference>
<dbReference type="RefSeq" id="WP_036051778.1">
    <property type="nucleotide sequence ID" value="NZ_CADEVY010000006.1"/>
</dbReference>
<sequence length="481" mass="49627">MALDTSIPLQAKAPASNPLQTALQAAQFRMANAQGNALQQQIGANQAVSQAIQAHTDPQGATDWNAVKGDLAANPAGAYNLPALTKSLIDNQQAQTTLQTGQLEQSIKAQSGLRQGLGSLLAKPDLSPNDVINFAGTQLQAGAITPQVYQAELQSMPQDPQALRGWVQQHYMSALNGETQLNAMMPKYAQINTGPATVAVNQNPLAAGGGVGTVGYTVQNGLSPSDALSQGITINQNGQPTTYTKGQMAGGQVPQQPGGGYATGAPLGAGDIASGAATRYNTLQTAAAQAKPMMQTYDLASQALNGAITAGKGAAPIASAGGVVQTLANAVGLGSKVTGDSVKDYQLLTSYLNSAADQAAQSLGLSGSDARVAAAKAGQPDPSNMNLPALQESIAHARGLQQALLDRQQAATTFLGQNGNNTSQLPQFEAKWNQAFNPDVSYIRSLPDPQAQQAAMQKLQAEGKLQSWVQDYQAMKALGAF</sequence>
<dbReference type="AlphaFoldDB" id="A0AAW3EQW6"/>
<dbReference type="KEGG" id="bgo:BM43_3063"/>
<dbReference type="EMBL" id="JPGG01000018">
    <property type="protein sequence ID" value="KGC10371.1"/>
    <property type="molecule type" value="Genomic_DNA"/>
</dbReference>
<feature type="compositionally biased region" description="Low complexity" evidence="1">
    <location>
        <begin position="246"/>
        <end position="256"/>
    </location>
</feature>
<feature type="region of interest" description="Disordered" evidence="1">
    <location>
        <begin position="238"/>
        <end position="264"/>
    </location>
</feature>
<dbReference type="Proteomes" id="UP000029590">
    <property type="component" value="Unassembled WGS sequence"/>
</dbReference>
<evidence type="ECO:0000256" key="1">
    <source>
        <dbReference type="SAM" id="MobiDB-lite"/>
    </source>
</evidence>
<evidence type="ECO:0000313" key="4">
    <source>
        <dbReference type="Proteomes" id="UP000029590"/>
    </source>
</evidence>
<protein>
    <submittedName>
        <fullName evidence="2">Uncharacterized protein</fullName>
    </submittedName>
</protein>
<organism evidence="2 4">
    <name type="scientific">Burkholderia gladioli</name>
    <name type="common">Pseudomonas marginata</name>
    <name type="synonym">Phytomonas marginata</name>
    <dbReference type="NCBI Taxonomy" id="28095"/>
    <lineage>
        <taxon>Bacteria</taxon>
        <taxon>Pseudomonadati</taxon>
        <taxon>Pseudomonadota</taxon>
        <taxon>Betaproteobacteria</taxon>
        <taxon>Burkholderiales</taxon>
        <taxon>Burkholderiaceae</taxon>
        <taxon>Burkholderia</taxon>
    </lineage>
</organism>